<evidence type="ECO:0000313" key="8">
    <source>
        <dbReference type="Proteomes" id="UP000194841"/>
    </source>
</evidence>
<sequence>MTHTLTLLTMLLCVMLIGCHTAPKKNNTSEAITPITTYAYQCSPAIEFVARLADKDHIWLFLPQKTVKLPRVKSGSGVKYQLENIMFWQHQDEAMLSLGNIVYKACKNNPSEAIWQAAKLNGADFRAVGNEPGWHLTINQKTNITLTTQYGQQIEHFRHAEILSSAAHTLYQAKNGSNTLLMKLSIGPCTDSMSGEKFETHVSLKVNEQSLKGCGKSLH</sequence>
<evidence type="ECO:0000259" key="6">
    <source>
        <dbReference type="Pfam" id="PF09864"/>
    </source>
</evidence>
<evidence type="ECO:0000256" key="4">
    <source>
        <dbReference type="ARBA" id="ARBA00023288"/>
    </source>
</evidence>
<dbReference type="Gene3D" id="2.40.128.200">
    <property type="match status" value="1"/>
</dbReference>
<reference evidence="7 8" key="1">
    <citation type="submission" date="2017-02" db="EMBL/GenBank/DDBJ databases">
        <title>Pseudoalteromonas ulvae TC14 Genome.</title>
        <authorList>
            <person name="Molmeret M."/>
        </authorList>
    </citation>
    <scope>NUCLEOTIDE SEQUENCE [LARGE SCALE GENOMIC DNA]</scope>
    <source>
        <strain evidence="7">TC14</strain>
    </source>
</reference>
<feature type="signal peptide" evidence="5">
    <location>
        <begin position="1"/>
        <end position="21"/>
    </location>
</feature>
<protein>
    <recommendedName>
        <fullName evidence="6">C-type lysozyme inhibitor domain-containing protein</fullName>
    </recommendedName>
</protein>
<organism evidence="7 8">
    <name type="scientific">Pseudoalteromonas ulvae</name>
    <dbReference type="NCBI Taxonomy" id="107327"/>
    <lineage>
        <taxon>Bacteria</taxon>
        <taxon>Pseudomonadati</taxon>
        <taxon>Pseudomonadota</taxon>
        <taxon>Gammaproteobacteria</taxon>
        <taxon>Alteromonadales</taxon>
        <taxon>Pseudoalteromonadaceae</taxon>
        <taxon>Pseudoalteromonas</taxon>
    </lineage>
</organism>
<accession>A0A2C9ZZH5</accession>
<name>A0A2C9ZZH5_PSEDV</name>
<dbReference type="Proteomes" id="UP000194841">
    <property type="component" value="Unassembled WGS sequence"/>
</dbReference>
<proteinExistence type="predicted"/>
<keyword evidence="3" id="KW-0564">Palmitate</keyword>
<dbReference type="Pfam" id="PF09864">
    <property type="entry name" value="MliC"/>
    <property type="match status" value="1"/>
</dbReference>
<keyword evidence="8" id="KW-1185">Reference proteome</keyword>
<dbReference type="EMBL" id="MWPV01000007">
    <property type="protein sequence ID" value="OUL56158.1"/>
    <property type="molecule type" value="Genomic_DNA"/>
</dbReference>
<dbReference type="OrthoDB" id="5348860at2"/>
<evidence type="ECO:0000256" key="1">
    <source>
        <dbReference type="ARBA" id="ARBA00022729"/>
    </source>
</evidence>
<evidence type="ECO:0000256" key="5">
    <source>
        <dbReference type="SAM" id="SignalP"/>
    </source>
</evidence>
<feature type="domain" description="C-type lysozyme inhibitor" evidence="6">
    <location>
        <begin position="40"/>
        <end position="99"/>
    </location>
</feature>
<keyword evidence="4" id="KW-0449">Lipoprotein</keyword>
<evidence type="ECO:0000256" key="3">
    <source>
        <dbReference type="ARBA" id="ARBA00023139"/>
    </source>
</evidence>
<comment type="caution">
    <text evidence="7">The sequence shown here is derived from an EMBL/GenBank/DDBJ whole genome shotgun (WGS) entry which is preliminary data.</text>
</comment>
<feature type="chain" id="PRO_5013243057" description="C-type lysozyme inhibitor domain-containing protein" evidence="5">
    <location>
        <begin position="22"/>
        <end position="219"/>
    </location>
</feature>
<gene>
    <name evidence="7" type="ORF">B1199_18775</name>
</gene>
<dbReference type="SUPFAM" id="SSF141488">
    <property type="entry name" value="YdhA-like"/>
    <property type="match status" value="1"/>
</dbReference>
<dbReference type="InterPro" id="IPR018660">
    <property type="entry name" value="MliC"/>
</dbReference>
<dbReference type="AlphaFoldDB" id="A0A2C9ZZH5"/>
<evidence type="ECO:0000313" key="7">
    <source>
        <dbReference type="EMBL" id="OUL56158.1"/>
    </source>
</evidence>
<keyword evidence="1 5" id="KW-0732">Signal</keyword>
<dbReference type="InterPro" id="IPR036328">
    <property type="entry name" value="MliC_sf"/>
</dbReference>
<evidence type="ECO:0000256" key="2">
    <source>
        <dbReference type="ARBA" id="ARBA00023136"/>
    </source>
</evidence>
<keyword evidence="2" id="KW-0472">Membrane</keyword>
<dbReference type="RefSeq" id="WP_086745672.1">
    <property type="nucleotide sequence ID" value="NZ_MWPV01000007.1"/>
</dbReference>